<evidence type="ECO:0000313" key="1">
    <source>
        <dbReference type="EMBL" id="MCQ1951635.1"/>
    </source>
</evidence>
<dbReference type="EMBL" id="JANFLP010000020">
    <property type="protein sequence ID" value="MCQ1951635.1"/>
    <property type="molecule type" value="Genomic_DNA"/>
</dbReference>
<keyword evidence="2" id="KW-1185">Reference proteome</keyword>
<sequence length="51" mass="5903">MRDGKGLAWTQEFVLFHAEPEGVVTDEWVPAAAVTRIRREESDWIDPYDVL</sequence>
<proteinExistence type="predicted"/>
<dbReference type="Proteomes" id="UP001206924">
    <property type="component" value="Unassembled WGS sequence"/>
</dbReference>
<protein>
    <submittedName>
        <fullName evidence="1">Uncharacterized protein</fullName>
    </submittedName>
</protein>
<accession>A0ABT1NV85</accession>
<comment type="caution">
    <text evidence="1">The sequence shown here is derived from an EMBL/GenBank/DDBJ whole genome shotgun (WGS) entry which is preliminary data.</text>
</comment>
<dbReference type="RefSeq" id="WP_255866643.1">
    <property type="nucleotide sequence ID" value="NZ_CP104263.1"/>
</dbReference>
<name>A0ABT1NV85_9MICC</name>
<reference evidence="1 2" key="1">
    <citation type="submission" date="2022-07" db="EMBL/GenBank/DDBJ databases">
        <title>Novel species in genus Arthrobacter.</title>
        <authorList>
            <person name="Liu Y."/>
        </authorList>
    </citation>
    <scope>NUCLEOTIDE SEQUENCE [LARGE SCALE GENOMIC DNA]</scope>
    <source>
        <strain evidence="2">zg-Y859</strain>
    </source>
</reference>
<evidence type="ECO:0000313" key="2">
    <source>
        <dbReference type="Proteomes" id="UP001206924"/>
    </source>
</evidence>
<gene>
    <name evidence="1" type="ORF">NNX28_17090</name>
</gene>
<organism evidence="1 2">
    <name type="scientific">Arthrobacter jinronghuae</name>
    <dbReference type="NCBI Taxonomy" id="2964609"/>
    <lineage>
        <taxon>Bacteria</taxon>
        <taxon>Bacillati</taxon>
        <taxon>Actinomycetota</taxon>
        <taxon>Actinomycetes</taxon>
        <taxon>Micrococcales</taxon>
        <taxon>Micrococcaceae</taxon>
        <taxon>Arthrobacter</taxon>
    </lineage>
</organism>